<protein>
    <submittedName>
        <fullName evidence="1">Uncharacterized protein</fullName>
    </submittedName>
</protein>
<dbReference type="PANTHER" id="PTHR34222">
    <property type="entry name" value="GAG_PRE-INTEGRS DOMAIN-CONTAINING PROTEIN"/>
    <property type="match status" value="1"/>
</dbReference>
<proteinExistence type="predicted"/>
<reference evidence="1" key="1">
    <citation type="submission" date="2020-06" db="EMBL/GenBank/DDBJ databases">
        <authorList>
            <person name="Li T."/>
            <person name="Hu X."/>
            <person name="Zhang T."/>
            <person name="Song X."/>
            <person name="Zhang H."/>
            <person name="Dai N."/>
            <person name="Sheng W."/>
            <person name="Hou X."/>
            <person name="Wei L."/>
        </authorList>
    </citation>
    <scope>NUCLEOTIDE SEQUENCE</scope>
    <source>
        <strain evidence="1">KEN8</strain>
        <tissue evidence="1">Leaf</tissue>
    </source>
</reference>
<accession>A0AAW2SUT9</accession>
<gene>
    <name evidence="1" type="ORF">Scaly_0067700</name>
</gene>
<name>A0AAW2SUT9_9LAMI</name>
<organism evidence="1">
    <name type="scientific">Sesamum calycinum</name>
    <dbReference type="NCBI Taxonomy" id="2727403"/>
    <lineage>
        <taxon>Eukaryota</taxon>
        <taxon>Viridiplantae</taxon>
        <taxon>Streptophyta</taxon>
        <taxon>Embryophyta</taxon>
        <taxon>Tracheophyta</taxon>
        <taxon>Spermatophyta</taxon>
        <taxon>Magnoliopsida</taxon>
        <taxon>eudicotyledons</taxon>
        <taxon>Gunneridae</taxon>
        <taxon>Pentapetalae</taxon>
        <taxon>asterids</taxon>
        <taxon>lamiids</taxon>
        <taxon>Lamiales</taxon>
        <taxon>Pedaliaceae</taxon>
        <taxon>Sesamum</taxon>
    </lineage>
</organism>
<comment type="caution">
    <text evidence="1">The sequence shown here is derived from an EMBL/GenBank/DDBJ whole genome shotgun (WGS) entry which is preliminary data.</text>
</comment>
<sequence length="143" mass="16307">MSQGLNESYDNIRNQILVLDPLPNVNKAYSVVLRVERQREVNLGFAETGDNVAAMQVRNYENKGTGPRNYIKKKGPIDKRNLVCGHCNKPGHSKDTCFKIHGVPDWYKDLNDQRKRSGLSGKAYTVCESRTTESLEEWQYSKS</sequence>
<dbReference type="AlphaFoldDB" id="A0AAW2SUT9"/>
<dbReference type="EMBL" id="JACGWM010000001">
    <property type="protein sequence ID" value="KAL0396193.1"/>
    <property type="molecule type" value="Genomic_DNA"/>
</dbReference>
<reference evidence="1" key="2">
    <citation type="journal article" date="2024" name="Plant">
        <title>Genomic evolution and insights into agronomic trait innovations of Sesamum species.</title>
        <authorList>
            <person name="Miao H."/>
            <person name="Wang L."/>
            <person name="Qu L."/>
            <person name="Liu H."/>
            <person name="Sun Y."/>
            <person name="Le M."/>
            <person name="Wang Q."/>
            <person name="Wei S."/>
            <person name="Zheng Y."/>
            <person name="Lin W."/>
            <person name="Duan Y."/>
            <person name="Cao H."/>
            <person name="Xiong S."/>
            <person name="Wang X."/>
            <person name="Wei L."/>
            <person name="Li C."/>
            <person name="Ma Q."/>
            <person name="Ju M."/>
            <person name="Zhao R."/>
            <person name="Li G."/>
            <person name="Mu C."/>
            <person name="Tian Q."/>
            <person name="Mei H."/>
            <person name="Zhang T."/>
            <person name="Gao T."/>
            <person name="Zhang H."/>
        </authorList>
    </citation>
    <scope>NUCLEOTIDE SEQUENCE</scope>
    <source>
        <strain evidence="1">KEN8</strain>
    </source>
</reference>
<evidence type="ECO:0000313" key="1">
    <source>
        <dbReference type="EMBL" id="KAL0396193.1"/>
    </source>
</evidence>
<dbReference type="PANTHER" id="PTHR34222:SF99">
    <property type="entry name" value="PROTEIN, PUTATIVE-RELATED"/>
    <property type="match status" value="1"/>
</dbReference>